<dbReference type="SUPFAM" id="SSF52218">
    <property type="entry name" value="Flavoproteins"/>
    <property type="match status" value="1"/>
</dbReference>
<dbReference type="PANTHER" id="PTHR47307:SF1">
    <property type="entry name" value="GLUTATHIONE-REGULATED POTASSIUM-EFFLUX SYSTEM ANCILLARY PROTEIN KEFG"/>
    <property type="match status" value="1"/>
</dbReference>
<name>A0A2P2E9V4_9PROT</name>
<dbReference type="OrthoDB" id="9798454at2"/>
<protein>
    <submittedName>
        <fullName evidence="3">General stress protein 14</fullName>
    </submittedName>
</protein>
<dbReference type="InterPro" id="IPR003680">
    <property type="entry name" value="Flavodoxin_fold"/>
</dbReference>
<evidence type="ECO:0000313" key="3">
    <source>
        <dbReference type="EMBL" id="GBF57847.1"/>
    </source>
</evidence>
<keyword evidence="1" id="KW-0560">Oxidoreductase</keyword>
<dbReference type="GO" id="GO:0003955">
    <property type="term" value="F:NAD(P)H dehydrogenase (quinone) activity"/>
    <property type="evidence" value="ECO:0007669"/>
    <property type="project" value="TreeGrafter"/>
</dbReference>
<evidence type="ECO:0000313" key="4">
    <source>
        <dbReference type="Proteomes" id="UP000245086"/>
    </source>
</evidence>
<dbReference type="Pfam" id="PF02525">
    <property type="entry name" value="Flavodoxin_2"/>
    <property type="match status" value="1"/>
</dbReference>
<organism evidence="3 4">
    <name type="scientific">Candidatus Phycosocius bacilliformis</name>
    <dbReference type="NCBI Taxonomy" id="1445552"/>
    <lineage>
        <taxon>Bacteria</taxon>
        <taxon>Pseudomonadati</taxon>
        <taxon>Pseudomonadota</taxon>
        <taxon>Alphaproteobacteria</taxon>
        <taxon>Caulobacterales</taxon>
        <taxon>Caulobacterales incertae sedis</taxon>
        <taxon>Candidatus Phycosocius</taxon>
    </lineage>
</organism>
<dbReference type="GO" id="GO:0010181">
    <property type="term" value="F:FMN binding"/>
    <property type="evidence" value="ECO:0007669"/>
    <property type="project" value="TreeGrafter"/>
</dbReference>
<reference evidence="3 4" key="1">
    <citation type="journal article" date="2018" name="Genome Announc.">
        <title>Draft Genome Sequence of "Candidatus Phycosocius bacilliformis," an Alphaproteobacterial Ectosymbiont of the Hydrocarbon-Producing Green Alga Botryococcus braunii.</title>
        <authorList>
            <person name="Tanabe Y."/>
            <person name="Yamaguchi H."/>
            <person name="Watanabe M.M."/>
        </authorList>
    </citation>
    <scope>NUCLEOTIDE SEQUENCE [LARGE SCALE GENOMIC DNA]</scope>
    <source>
        <strain evidence="3 4">BOTRYCO-2</strain>
    </source>
</reference>
<gene>
    <name evidence="3" type="primary">ywrO</name>
    <name evidence="3" type="ORF">PbB2_01517</name>
</gene>
<accession>A0A2P2E9V4</accession>
<dbReference type="GO" id="GO:0009055">
    <property type="term" value="F:electron transfer activity"/>
    <property type="evidence" value="ECO:0007669"/>
    <property type="project" value="TreeGrafter"/>
</dbReference>
<dbReference type="AlphaFoldDB" id="A0A2P2E9V4"/>
<evidence type="ECO:0000259" key="2">
    <source>
        <dbReference type="Pfam" id="PF02525"/>
    </source>
</evidence>
<dbReference type="EMBL" id="BFBR01000004">
    <property type="protein sequence ID" value="GBF57847.1"/>
    <property type="molecule type" value="Genomic_DNA"/>
</dbReference>
<evidence type="ECO:0000256" key="1">
    <source>
        <dbReference type="ARBA" id="ARBA00023002"/>
    </source>
</evidence>
<feature type="domain" description="Flavodoxin-like fold" evidence="2">
    <location>
        <begin position="2"/>
        <end position="165"/>
    </location>
</feature>
<proteinExistence type="predicted"/>
<dbReference type="Proteomes" id="UP000245086">
    <property type="component" value="Unassembled WGS sequence"/>
</dbReference>
<dbReference type="RefSeq" id="WP_108984724.1">
    <property type="nucleotide sequence ID" value="NZ_BFBR01000004.1"/>
</dbReference>
<comment type="caution">
    <text evidence="3">The sequence shown here is derived from an EMBL/GenBank/DDBJ whole genome shotgun (WGS) entry which is preliminary data.</text>
</comment>
<dbReference type="PANTHER" id="PTHR47307">
    <property type="entry name" value="GLUTATHIONE-REGULATED POTASSIUM-EFFLUX SYSTEM ANCILLARY PROTEIN KEFG"/>
    <property type="match status" value="1"/>
</dbReference>
<sequence>MIIFAHPSYLRSRANRALRAVAERMDHVTIHDLYETYADFLIDVEAEQRLLLDHDHIVLMHPFFWYSAPPLIKEWLDVVLDYGWAYGEGGTAMAGKTWTQAVTTGSAAHTYGPEGSNRFTMEELLRPFEATAHLCQCRWQPPFVVHSSRQMTPDALADAAHDFAAMLEGLIHG</sequence>
<keyword evidence="4" id="KW-1185">Reference proteome</keyword>
<dbReference type="InterPro" id="IPR046980">
    <property type="entry name" value="KefG/KefF"/>
</dbReference>
<dbReference type="Gene3D" id="3.40.50.360">
    <property type="match status" value="1"/>
</dbReference>
<dbReference type="InterPro" id="IPR029039">
    <property type="entry name" value="Flavoprotein-like_sf"/>
</dbReference>